<evidence type="ECO:0000313" key="3">
    <source>
        <dbReference type="Proteomes" id="UP001054902"/>
    </source>
</evidence>
<comment type="caution">
    <text evidence="2">The sequence shown here is derived from an EMBL/GenBank/DDBJ whole genome shotgun (WGS) entry which is preliminary data.</text>
</comment>
<evidence type="ECO:0000256" key="1">
    <source>
        <dbReference type="SAM" id="SignalP"/>
    </source>
</evidence>
<dbReference type="AlphaFoldDB" id="A0AAD3HBG6"/>
<dbReference type="SUPFAM" id="SSF48484">
    <property type="entry name" value="Lipoxigenase"/>
    <property type="match status" value="1"/>
</dbReference>
<name>A0AAD3HBG6_9STRA</name>
<accession>A0AAD3HBG6</accession>
<dbReference type="EMBL" id="BLLK01000057">
    <property type="protein sequence ID" value="GFH57019.1"/>
    <property type="molecule type" value="Genomic_DNA"/>
</dbReference>
<sequence length="729" mass="83337">MNSLRLSLSLAIICAVICSTYASVASSSHWNAYKQKELFLANKPTPEKDILVKEITTVKIKGCKDNNCPLKRILNNIEDKEVFVSLCYGDECILKSIDLHKPQQWNTDCLLEGLVNGHIIINPESKEKLVCELRVRNKSLFGPMKNMKLFRVMDIAAALFLGMKAKERTIVTATFEPEQLKSQVEKDTIQARLKFKENVGRQVMLQLGLHRENWNELYSTSKSTYNGDNVEPFFQLTGKFFIKTMDEANNKKAWEFQKTTDPACLDLKMITPLLDEFPLLSFPETDEFDPVPPKVKTTFKILAMLPFKDSLTHYRNRSHGISDIRQKVGKYIPEPKEGRWMNPARDESMKRVYFSSIGNFFVKKAEGFKNGYVADVTDIKKYAVRENEHKYVKYGAKTFFDEEGNIQKIEDNDGTVYKPGDEYWEWAKLKSRTAAFSKAAFVHLAEVHYCWGNRGGDALRMFLPPEHPIRRACTPHFYKTHHTCVRAQNSLFDEAGLLFRGLALTYEGGLKQVFMDYIGNFEFSRYPDDIKSQGVENCPFHVGALDGVDLHTIFCNYVSELFDETYENEKAFKLDKDMKRMHEYLVKTLKIPRELRPYTLNNAKAIWGEILFRVTGFHNAVGAVTAFALDPAMTNIRQQEKEIGKENGTNLVASEEGASGVAFISAITQLPCPTIGQCWKQVLANPDAKSYANLRKALDKLEETIEIRNQVRFRNVDYSPKHCAISISS</sequence>
<reference evidence="2 3" key="1">
    <citation type="journal article" date="2021" name="Sci. Rep.">
        <title>The genome of the diatom Chaetoceros tenuissimus carries an ancient integrated fragment of an extant virus.</title>
        <authorList>
            <person name="Hongo Y."/>
            <person name="Kimura K."/>
            <person name="Takaki Y."/>
            <person name="Yoshida Y."/>
            <person name="Baba S."/>
            <person name="Kobayashi G."/>
            <person name="Nagasaki K."/>
            <person name="Hano T."/>
            <person name="Tomaru Y."/>
        </authorList>
    </citation>
    <scope>NUCLEOTIDE SEQUENCE [LARGE SCALE GENOMIC DNA]</scope>
    <source>
        <strain evidence="2 3">NIES-3715</strain>
    </source>
</reference>
<dbReference type="Gene3D" id="1.20.245.10">
    <property type="entry name" value="Lipoxygenase-1, Domain 5"/>
    <property type="match status" value="1"/>
</dbReference>
<keyword evidence="1" id="KW-0732">Signal</keyword>
<keyword evidence="3" id="KW-1185">Reference proteome</keyword>
<evidence type="ECO:0000313" key="2">
    <source>
        <dbReference type="EMBL" id="GFH57019.1"/>
    </source>
</evidence>
<feature type="signal peptide" evidence="1">
    <location>
        <begin position="1"/>
        <end position="22"/>
    </location>
</feature>
<dbReference type="Proteomes" id="UP001054902">
    <property type="component" value="Unassembled WGS sequence"/>
</dbReference>
<protein>
    <submittedName>
        <fullName evidence="2">Uncharacterized protein</fullName>
    </submittedName>
</protein>
<feature type="chain" id="PRO_5042045805" evidence="1">
    <location>
        <begin position="23"/>
        <end position="729"/>
    </location>
</feature>
<dbReference type="InterPro" id="IPR036226">
    <property type="entry name" value="LipOase_C_sf"/>
</dbReference>
<proteinExistence type="predicted"/>
<gene>
    <name evidence="2" type="ORF">CTEN210_13495</name>
</gene>
<organism evidence="2 3">
    <name type="scientific">Chaetoceros tenuissimus</name>
    <dbReference type="NCBI Taxonomy" id="426638"/>
    <lineage>
        <taxon>Eukaryota</taxon>
        <taxon>Sar</taxon>
        <taxon>Stramenopiles</taxon>
        <taxon>Ochrophyta</taxon>
        <taxon>Bacillariophyta</taxon>
        <taxon>Coscinodiscophyceae</taxon>
        <taxon>Chaetocerotophycidae</taxon>
        <taxon>Chaetocerotales</taxon>
        <taxon>Chaetocerotaceae</taxon>
        <taxon>Chaetoceros</taxon>
    </lineage>
</organism>